<evidence type="ECO:0000256" key="1">
    <source>
        <dbReference type="ARBA" id="ARBA00009508"/>
    </source>
</evidence>
<dbReference type="GO" id="GO:0005739">
    <property type="term" value="C:mitochondrion"/>
    <property type="evidence" value="ECO:0007669"/>
    <property type="project" value="TreeGrafter"/>
</dbReference>
<evidence type="ECO:0000256" key="2">
    <source>
        <dbReference type="ARBA" id="ARBA00022630"/>
    </source>
</evidence>
<sequence>MSLPESTTVLIVGAGPAGLTAALSLAHHACRDFVIVDAVVEGQNTSRAITMHAATIEALASINAADGLLSRAIKGKGIRVATRSSEIIEARFAPLKEHTVLGQELQSLGVQVQRPHKVVGMKQNEKDPRITDVSFEDGQVISARYIIGADGARSTVRSIAGIGFSDPDGPKLAGDPIAQIVNADLTFDREPVGVQTIEGHLNATVSSNGFFFLTPFGTRFNAELTRDGKPITKPIFRIGCAVPLKNGEPPHAPPREYLQNLIDAYGPVCISSDPSINPTPVKVDQLVWSTLPWAPCFAASISSFPNMVVPPSRKAVLSLYACTLRTAKSFSSYNFRNYFVRRTKETFRGMQTEQDPNRLSQAYNDAVKELSVLRRSAVVNQLYGGWRLAVEEQSDVRTRGDT</sequence>
<keyword evidence="2" id="KW-0285">Flavoprotein</keyword>
<dbReference type="GO" id="GO:0016491">
    <property type="term" value="F:oxidoreductase activity"/>
    <property type="evidence" value="ECO:0007669"/>
    <property type="project" value="UniProtKB-KW"/>
</dbReference>
<dbReference type="OrthoDB" id="275715at2759"/>
<organism evidence="7 8">
    <name type="scientific">Rhizopogon vesiculosus</name>
    <dbReference type="NCBI Taxonomy" id="180088"/>
    <lineage>
        <taxon>Eukaryota</taxon>
        <taxon>Fungi</taxon>
        <taxon>Dikarya</taxon>
        <taxon>Basidiomycota</taxon>
        <taxon>Agaricomycotina</taxon>
        <taxon>Agaricomycetes</taxon>
        <taxon>Agaricomycetidae</taxon>
        <taxon>Boletales</taxon>
        <taxon>Suillineae</taxon>
        <taxon>Rhizopogonaceae</taxon>
        <taxon>Rhizopogon</taxon>
    </lineage>
</organism>
<evidence type="ECO:0000259" key="5">
    <source>
        <dbReference type="Pfam" id="PF01494"/>
    </source>
</evidence>
<dbReference type="GO" id="GO:0016226">
    <property type="term" value="P:iron-sulfur cluster assembly"/>
    <property type="evidence" value="ECO:0007669"/>
    <property type="project" value="InterPro"/>
</dbReference>
<feature type="domain" description="FAD-binding" evidence="5">
    <location>
        <begin position="7"/>
        <end position="167"/>
    </location>
</feature>
<dbReference type="Proteomes" id="UP000183567">
    <property type="component" value="Unassembled WGS sequence"/>
</dbReference>
<dbReference type="Gene3D" id="3.50.50.60">
    <property type="entry name" value="FAD/NAD(P)-binding domain"/>
    <property type="match status" value="1"/>
</dbReference>
<reference evidence="7 8" key="1">
    <citation type="submission" date="2016-03" db="EMBL/GenBank/DDBJ databases">
        <title>Comparative genomics of the ectomycorrhizal sister species Rhizopogon vinicolor and Rhizopogon vesiculosus (Basidiomycota: Boletales) reveals a divergence of the mating type B locus.</title>
        <authorList>
            <person name="Mujic A.B."/>
            <person name="Kuo A."/>
            <person name="Tritt A."/>
            <person name="Lipzen A."/>
            <person name="Chen C."/>
            <person name="Johnson J."/>
            <person name="Sharma A."/>
            <person name="Barry K."/>
            <person name="Grigoriev I.V."/>
            <person name="Spatafora J.W."/>
        </authorList>
    </citation>
    <scope>NUCLEOTIDE SEQUENCE [LARGE SCALE GENOMIC DNA]</scope>
    <source>
        <strain evidence="7 8">AM-OR11-056</strain>
    </source>
</reference>
<comment type="caution">
    <text evidence="7">The sequence shown here is derived from an EMBL/GenBank/DDBJ whole genome shotgun (WGS) entry which is preliminary data.</text>
</comment>
<evidence type="ECO:0000313" key="8">
    <source>
        <dbReference type="Proteomes" id="UP000183567"/>
    </source>
</evidence>
<keyword evidence="4" id="KW-0560">Oxidoreductase</keyword>
<dbReference type="GO" id="GO:1990221">
    <property type="term" value="C:L-cysteine desulfurase complex"/>
    <property type="evidence" value="ECO:0007669"/>
    <property type="project" value="TreeGrafter"/>
</dbReference>
<dbReference type="AlphaFoldDB" id="A0A1J8R6I4"/>
<proteinExistence type="inferred from homology"/>
<evidence type="ECO:0000259" key="6">
    <source>
        <dbReference type="Pfam" id="PF05347"/>
    </source>
</evidence>
<dbReference type="CDD" id="cd20264">
    <property type="entry name" value="Complex1_LYR_LYRM4"/>
    <property type="match status" value="1"/>
</dbReference>
<protein>
    <submittedName>
        <fullName evidence="7">Uncharacterized protein</fullName>
    </submittedName>
</protein>
<gene>
    <name evidence="7" type="ORF">AZE42_02521</name>
</gene>
<dbReference type="InterPro" id="IPR051522">
    <property type="entry name" value="ISC_assembly_LYR"/>
</dbReference>
<dbReference type="EMBL" id="LVVM01000230">
    <property type="protein sequence ID" value="OJA21249.1"/>
    <property type="molecule type" value="Genomic_DNA"/>
</dbReference>
<evidence type="ECO:0000313" key="7">
    <source>
        <dbReference type="EMBL" id="OJA21249.1"/>
    </source>
</evidence>
<dbReference type="PRINTS" id="PR00420">
    <property type="entry name" value="RNGMNOXGNASE"/>
</dbReference>
<feature type="domain" description="Complex 1 LYR protein" evidence="6">
    <location>
        <begin position="314"/>
        <end position="371"/>
    </location>
</feature>
<dbReference type="GO" id="GO:0071949">
    <property type="term" value="F:FAD binding"/>
    <property type="evidence" value="ECO:0007669"/>
    <property type="project" value="InterPro"/>
</dbReference>
<dbReference type="InterPro" id="IPR008011">
    <property type="entry name" value="Complex1_LYR_dom"/>
</dbReference>
<name>A0A1J8R6I4_9AGAM</name>
<accession>A0A1J8R6I4</accession>
<comment type="similarity">
    <text evidence="1">Belongs to the complex I LYR family.</text>
</comment>
<dbReference type="InterPro" id="IPR002938">
    <property type="entry name" value="FAD-bd"/>
</dbReference>
<evidence type="ECO:0000256" key="3">
    <source>
        <dbReference type="ARBA" id="ARBA00022827"/>
    </source>
</evidence>
<dbReference type="Pfam" id="PF05347">
    <property type="entry name" value="Complex1_LYR"/>
    <property type="match status" value="1"/>
</dbReference>
<dbReference type="PANTHER" id="PTHR13166:SF7">
    <property type="entry name" value="LYR MOTIF-CONTAINING PROTEIN 4"/>
    <property type="match status" value="1"/>
</dbReference>
<dbReference type="STRING" id="180088.A0A1J8R6I4"/>
<dbReference type="InterPro" id="IPR045297">
    <property type="entry name" value="Complex1_LYR_LYRM4"/>
</dbReference>
<dbReference type="SUPFAM" id="SSF51905">
    <property type="entry name" value="FAD/NAD(P)-binding domain"/>
    <property type="match status" value="1"/>
</dbReference>
<dbReference type="InterPro" id="IPR036188">
    <property type="entry name" value="FAD/NAD-bd_sf"/>
</dbReference>
<keyword evidence="3" id="KW-0274">FAD</keyword>
<evidence type="ECO:0000256" key="4">
    <source>
        <dbReference type="ARBA" id="ARBA00023002"/>
    </source>
</evidence>
<dbReference type="Pfam" id="PF01494">
    <property type="entry name" value="FAD_binding_3"/>
    <property type="match status" value="1"/>
</dbReference>
<keyword evidence="8" id="KW-1185">Reference proteome</keyword>
<dbReference type="PANTHER" id="PTHR13166">
    <property type="entry name" value="PROTEIN C6ORF149"/>
    <property type="match status" value="1"/>
</dbReference>